<dbReference type="InterPro" id="IPR002402">
    <property type="entry name" value="Cyt_P450_E_grp-II"/>
</dbReference>
<keyword evidence="5 13" id="KW-0349">Heme</keyword>
<evidence type="ECO:0000256" key="8">
    <source>
        <dbReference type="ARBA" id="ARBA00022848"/>
    </source>
</evidence>
<dbReference type="InterPro" id="IPR050476">
    <property type="entry name" value="Insect_CytP450_Detox"/>
</dbReference>
<dbReference type="GO" id="GO:0005789">
    <property type="term" value="C:endoplasmic reticulum membrane"/>
    <property type="evidence" value="ECO:0007669"/>
    <property type="project" value="UniProtKB-SubCell"/>
</dbReference>
<keyword evidence="8" id="KW-0492">Microsome</keyword>
<comment type="cofactor">
    <cofactor evidence="1 13">
        <name>heme</name>
        <dbReference type="ChEBI" id="CHEBI:30413"/>
    </cofactor>
</comment>
<accession>A0A9D4PHV6</accession>
<evidence type="ECO:0000256" key="4">
    <source>
        <dbReference type="ARBA" id="ARBA00010617"/>
    </source>
</evidence>
<protein>
    <recommendedName>
        <fullName evidence="17">Cytochrome P450</fullName>
    </recommendedName>
</protein>
<evidence type="ECO:0000256" key="9">
    <source>
        <dbReference type="ARBA" id="ARBA00023002"/>
    </source>
</evidence>
<keyword evidence="10 13" id="KW-0408">Iron</keyword>
<dbReference type="Pfam" id="PF00067">
    <property type="entry name" value="p450"/>
    <property type="match status" value="2"/>
</dbReference>
<sequence>MIFAKGSLWKSTRNCMSQFFTSYKLRAVMPSLLHAQQQFIDILGEHADRGVEVDITSLCERFTFDVIGKAAFGIDTDVQRNPDNPLFKDALAVLPNITTGFFYHLGQNLYHWPRLLRTPAKLLGAIYANPLAEMTKKAAEVIEHRRKNPQVRIPDMAQILLDGLVDEAVPEVVKHELRADSTGITYDTTRFTTRCADEDYRYGKYLIKKGTSVMVPTYQLHHDPEYWDEPEKFDPERFSSENKHSNNAIAYQPFGLGPRTCLGQRLALAELASATAHVLRHYSIALGKSQKRDLEMDTYSIMAAPKEKVFIRLRRLQQAQ</sequence>
<dbReference type="InterPro" id="IPR017972">
    <property type="entry name" value="Cyt_P450_CS"/>
</dbReference>
<dbReference type="InterPro" id="IPR001128">
    <property type="entry name" value="Cyt_P450"/>
</dbReference>
<evidence type="ECO:0008006" key="17">
    <source>
        <dbReference type="Google" id="ProtNLM"/>
    </source>
</evidence>
<comment type="subcellular location">
    <subcellularLocation>
        <location evidence="3">Endoplasmic reticulum membrane</location>
        <topology evidence="3">Peripheral membrane protein</topology>
    </subcellularLocation>
    <subcellularLocation>
        <location evidence="2">Microsome membrane</location>
        <topology evidence="2">Peripheral membrane protein</topology>
    </subcellularLocation>
</comment>
<evidence type="ECO:0000256" key="5">
    <source>
        <dbReference type="ARBA" id="ARBA00022617"/>
    </source>
</evidence>
<proteinExistence type="inferred from homology"/>
<reference evidence="15" key="1">
    <citation type="journal article" date="2020" name="Cell">
        <title>Large-Scale Comparative Analyses of Tick Genomes Elucidate Their Genetic Diversity and Vector Capacities.</title>
        <authorList>
            <consortium name="Tick Genome and Microbiome Consortium (TIGMIC)"/>
            <person name="Jia N."/>
            <person name="Wang J."/>
            <person name="Shi W."/>
            <person name="Du L."/>
            <person name="Sun Y."/>
            <person name="Zhan W."/>
            <person name="Jiang J.F."/>
            <person name="Wang Q."/>
            <person name="Zhang B."/>
            <person name="Ji P."/>
            <person name="Bell-Sakyi L."/>
            <person name="Cui X.M."/>
            <person name="Yuan T.T."/>
            <person name="Jiang B.G."/>
            <person name="Yang W.F."/>
            <person name="Lam T.T."/>
            <person name="Chang Q.C."/>
            <person name="Ding S.J."/>
            <person name="Wang X.J."/>
            <person name="Zhu J.G."/>
            <person name="Ruan X.D."/>
            <person name="Zhao L."/>
            <person name="Wei J.T."/>
            <person name="Ye R.Z."/>
            <person name="Que T.C."/>
            <person name="Du C.H."/>
            <person name="Zhou Y.H."/>
            <person name="Cheng J.X."/>
            <person name="Dai P.F."/>
            <person name="Guo W.B."/>
            <person name="Han X.H."/>
            <person name="Huang E.J."/>
            <person name="Li L.F."/>
            <person name="Wei W."/>
            <person name="Gao Y.C."/>
            <person name="Liu J.Z."/>
            <person name="Shao H.Z."/>
            <person name="Wang X."/>
            <person name="Wang C.C."/>
            <person name="Yang T.C."/>
            <person name="Huo Q.B."/>
            <person name="Li W."/>
            <person name="Chen H.Y."/>
            <person name="Chen S.E."/>
            <person name="Zhou L.G."/>
            <person name="Ni X.B."/>
            <person name="Tian J.H."/>
            <person name="Sheng Y."/>
            <person name="Liu T."/>
            <person name="Pan Y.S."/>
            <person name="Xia L.Y."/>
            <person name="Li J."/>
            <person name="Zhao F."/>
            <person name="Cao W.C."/>
        </authorList>
    </citation>
    <scope>NUCLEOTIDE SEQUENCE</scope>
    <source>
        <strain evidence="15">Rsan-2018</strain>
    </source>
</reference>
<dbReference type="GO" id="GO:0020037">
    <property type="term" value="F:heme binding"/>
    <property type="evidence" value="ECO:0007669"/>
    <property type="project" value="InterPro"/>
</dbReference>
<evidence type="ECO:0000256" key="14">
    <source>
        <dbReference type="RuleBase" id="RU000461"/>
    </source>
</evidence>
<reference evidence="15" key="2">
    <citation type="submission" date="2021-09" db="EMBL/GenBank/DDBJ databases">
        <authorList>
            <person name="Jia N."/>
            <person name="Wang J."/>
            <person name="Shi W."/>
            <person name="Du L."/>
            <person name="Sun Y."/>
            <person name="Zhan W."/>
            <person name="Jiang J."/>
            <person name="Wang Q."/>
            <person name="Zhang B."/>
            <person name="Ji P."/>
            <person name="Sakyi L.B."/>
            <person name="Cui X."/>
            <person name="Yuan T."/>
            <person name="Jiang B."/>
            <person name="Yang W."/>
            <person name="Lam T.T.-Y."/>
            <person name="Chang Q."/>
            <person name="Ding S."/>
            <person name="Wang X."/>
            <person name="Zhu J."/>
            <person name="Ruan X."/>
            <person name="Zhao L."/>
            <person name="Wei J."/>
            <person name="Que T."/>
            <person name="Du C."/>
            <person name="Cheng J."/>
            <person name="Dai P."/>
            <person name="Han X."/>
            <person name="Huang E."/>
            <person name="Gao Y."/>
            <person name="Liu J."/>
            <person name="Shao H."/>
            <person name="Ye R."/>
            <person name="Li L."/>
            <person name="Wei W."/>
            <person name="Wang X."/>
            <person name="Wang C."/>
            <person name="Huo Q."/>
            <person name="Li W."/>
            <person name="Guo W."/>
            <person name="Chen H."/>
            <person name="Chen S."/>
            <person name="Zhou L."/>
            <person name="Zhou L."/>
            <person name="Ni X."/>
            <person name="Tian J."/>
            <person name="Zhou Y."/>
            <person name="Sheng Y."/>
            <person name="Liu T."/>
            <person name="Pan Y."/>
            <person name="Xia L."/>
            <person name="Li J."/>
            <person name="Zhao F."/>
            <person name="Cao W."/>
        </authorList>
    </citation>
    <scope>NUCLEOTIDE SEQUENCE</scope>
    <source>
        <strain evidence="15">Rsan-2018</strain>
        <tissue evidence="15">Larvae</tissue>
    </source>
</reference>
<evidence type="ECO:0000256" key="12">
    <source>
        <dbReference type="ARBA" id="ARBA00023136"/>
    </source>
</evidence>
<dbReference type="AlphaFoldDB" id="A0A9D4PHV6"/>
<evidence type="ECO:0000256" key="11">
    <source>
        <dbReference type="ARBA" id="ARBA00023033"/>
    </source>
</evidence>
<dbReference type="PANTHER" id="PTHR24292:SF102">
    <property type="entry name" value="CYTOCHROME P450 FAMILY-RELATED"/>
    <property type="match status" value="1"/>
</dbReference>
<keyword evidence="12" id="KW-0472">Membrane</keyword>
<dbReference type="PANTHER" id="PTHR24292">
    <property type="entry name" value="CYTOCHROME P450"/>
    <property type="match status" value="1"/>
</dbReference>
<keyword evidence="16" id="KW-1185">Reference proteome</keyword>
<keyword evidence="11 14" id="KW-0503">Monooxygenase</keyword>
<evidence type="ECO:0000256" key="10">
    <source>
        <dbReference type="ARBA" id="ARBA00023004"/>
    </source>
</evidence>
<comment type="similarity">
    <text evidence="4 14">Belongs to the cytochrome P450 family.</text>
</comment>
<dbReference type="Proteomes" id="UP000821837">
    <property type="component" value="Unassembled WGS sequence"/>
</dbReference>
<organism evidence="15 16">
    <name type="scientific">Rhipicephalus sanguineus</name>
    <name type="common">Brown dog tick</name>
    <name type="synonym">Ixodes sanguineus</name>
    <dbReference type="NCBI Taxonomy" id="34632"/>
    <lineage>
        <taxon>Eukaryota</taxon>
        <taxon>Metazoa</taxon>
        <taxon>Ecdysozoa</taxon>
        <taxon>Arthropoda</taxon>
        <taxon>Chelicerata</taxon>
        <taxon>Arachnida</taxon>
        <taxon>Acari</taxon>
        <taxon>Parasitiformes</taxon>
        <taxon>Ixodida</taxon>
        <taxon>Ixodoidea</taxon>
        <taxon>Ixodidae</taxon>
        <taxon>Rhipicephalinae</taxon>
        <taxon>Rhipicephalus</taxon>
        <taxon>Rhipicephalus</taxon>
    </lineage>
</organism>
<name>A0A9D4PHV6_RHISA</name>
<evidence type="ECO:0000256" key="6">
    <source>
        <dbReference type="ARBA" id="ARBA00022723"/>
    </source>
</evidence>
<evidence type="ECO:0000256" key="13">
    <source>
        <dbReference type="PIRSR" id="PIRSR602402-1"/>
    </source>
</evidence>
<dbReference type="InterPro" id="IPR036396">
    <property type="entry name" value="Cyt_P450_sf"/>
</dbReference>
<dbReference type="VEuPathDB" id="VectorBase:RSAN_034233"/>
<keyword evidence="9 14" id="KW-0560">Oxidoreductase</keyword>
<dbReference type="GO" id="GO:0004497">
    <property type="term" value="F:monooxygenase activity"/>
    <property type="evidence" value="ECO:0007669"/>
    <property type="project" value="UniProtKB-KW"/>
</dbReference>
<dbReference type="Gene3D" id="1.10.630.10">
    <property type="entry name" value="Cytochrome P450"/>
    <property type="match status" value="2"/>
</dbReference>
<evidence type="ECO:0000256" key="1">
    <source>
        <dbReference type="ARBA" id="ARBA00001971"/>
    </source>
</evidence>
<dbReference type="PRINTS" id="PR00464">
    <property type="entry name" value="EP450II"/>
</dbReference>
<evidence type="ECO:0000256" key="3">
    <source>
        <dbReference type="ARBA" id="ARBA00004406"/>
    </source>
</evidence>
<evidence type="ECO:0000313" key="16">
    <source>
        <dbReference type="Proteomes" id="UP000821837"/>
    </source>
</evidence>
<evidence type="ECO:0000313" key="15">
    <source>
        <dbReference type="EMBL" id="KAH7943099.1"/>
    </source>
</evidence>
<keyword evidence="7" id="KW-0256">Endoplasmic reticulum</keyword>
<evidence type="ECO:0000256" key="2">
    <source>
        <dbReference type="ARBA" id="ARBA00004174"/>
    </source>
</evidence>
<keyword evidence="6 13" id="KW-0479">Metal-binding</keyword>
<dbReference type="GO" id="GO:0016705">
    <property type="term" value="F:oxidoreductase activity, acting on paired donors, with incorporation or reduction of molecular oxygen"/>
    <property type="evidence" value="ECO:0007669"/>
    <property type="project" value="InterPro"/>
</dbReference>
<dbReference type="GO" id="GO:0005506">
    <property type="term" value="F:iron ion binding"/>
    <property type="evidence" value="ECO:0007669"/>
    <property type="project" value="InterPro"/>
</dbReference>
<evidence type="ECO:0000256" key="7">
    <source>
        <dbReference type="ARBA" id="ARBA00022824"/>
    </source>
</evidence>
<dbReference type="EMBL" id="JABSTV010001253">
    <property type="protein sequence ID" value="KAH7943099.1"/>
    <property type="molecule type" value="Genomic_DNA"/>
</dbReference>
<comment type="caution">
    <text evidence="15">The sequence shown here is derived from an EMBL/GenBank/DDBJ whole genome shotgun (WGS) entry which is preliminary data.</text>
</comment>
<dbReference type="SUPFAM" id="SSF48264">
    <property type="entry name" value="Cytochrome P450"/>
    <property type="match status" value="1"/>
</dbReference>
<gene>
    <name evidence="15" type="ORF">HPB52_005319</name>
</gene>
<feature type="binding site" description="axial binding residue" evidence="13">
    <location>
        <position position="261"/>
    </location>
    <ligand>
        <name>heme</name>
        <dbReference type="ChEBI" id="CHEBI:30413"/>
    </ligand>
    <ligandPart>
        <name>Fe</name>
        <dbReference type="ChEBI" id="CHEBI:18248"/>
    </ligandPart>
</feature>
<dbReference type="PROSITE" id="PS00086">
    <property type="entry name" value="CYTOCHROME_P450"/>
    <property type="match status" value="1"/>
</dbReference>